<evidence type="ECO:0000256" key="2">
    <source>
        <dbReference type="ARBA" id="ARBA00001913"/>
    </source>
</evidence>
<dbReference type="InterPro" id="IPR012334">
    <property type="entry name" value="Pectin_lyas_fold"/>
</dbReference>
<evidence type="ECO:0000313" key="11">
    <source>
        <dbReference type="EMBL" id="MBA4493567.1"/>
    </source>
</evidence>
<dbReference type="GO" id="GO:0005576">
    <property type="term" value="C:extracellular region"/>
    <property type="evidence" value="ECO:0007669"/>
    <property type="project" value="UniProtKB-SubCell"/>
</dbReference>
<dbReference type="EC" id="4.2.2.2" evidence="5 10"/>
<organism evidence="11 12">
    <name type="scientific">Paenactinomyces guangxiensis</name>
    <dbReference type="NCBI Taxonomy" id="1490290"/>
    <lineage>
        <taxon>Bacteria</taxon>
        <taxon>Bacillati</taxon>
        <taxon>Bacillota</taxon>
        <taxon>Bacilli</taxon>
        <taxon>Bacillales</taxon>
        <taxon>Thermoactinomycetaceae</taxon>
        <taxon>Paenactinomyces</taxon>
    </lineage>
</organism>
<comment type="similarity">
    <text evidence="4 10">Belongs to the polysaccharide lyase 3 family.</text>
</comment>
<dbReference type="InterPro" id="IPR011050">
    <property type="entry name" value="Pectin_lyase_fold/virulence"/>
</dbReference>
<dbReference type="Pfam" id="PF03211">
    <property type="entry name" value="Pectate_lyase"/>
    <property type="match status" value="1"/>
</dbReference>
<keyword evidence="7 10" id="KW-0732">Signal</keyword>
<feature type="chain" id="PRO_5031611929" description="Pectate lyase" evidence="10">
    <location>
        <begin position="28"/>
        <end position="221"/>
    </location>
</feature>
<comment type="function">
    <text evidence="10">Catalyzes the depolymerization of both polygalacturonate and pectins of methyl esterification degree from 22 to 89%, with an endo mode of action. In contrast to the majority of pectate lyases, displays high activity on highly methylated pectins.</text>
</comment>
<keyword evidence="12" id="KW-1185">Reference proteome</keyword>
<accession>A0A7W1WPA8</accession>
<evidence type="ECO:0000256" key="7">
    <source>
        <dbReference type="ARBA" id="ARBA00022729"/>
    </source>
</evidence>
<comment type="catalytic activity">
    <reaction evidence="1 10">
        <text>Eliminative cleavage of (1-&gt;4)-alpha-D-galacturonan to give oligosaccharides with 4-deoxy-alpha-D-galact-4-enuronosyl groups at their non-reducing ends.</text>
        <dbReference type="EC" id="4.2.2.2"/>
    </reaction>
</comment>
<evidence type="ECO:0000256" key="9">
    <source>
        <dbReference type="ARBA" id="ARBA00023239"/>
    </source>
</evidence>
<dbReference type="Proteomes" id="UP000535491">
    <property type="component" value="Unassembled WGS sequence"/>
</dbReference>
<feature type="signal peptide" evidence="10">
    <location>
        <begin position="1"/>
        <end position="27"/>
    </location>
</feature>
<dbReference type="AlphaFoldDB" id="A0A7W1WPA8"/>
<comment type="subcellular location">
    <subcellularLocation>
        <location evidence="3 10">Secreted</location>
    </subcellularLocation>
</comment>
<protein>
    <recommendedName>
        <fullName evidence="5 10">Pectate lyase</fullName>
        <ecNumber evidence="5 10">4.2.2.2</ecNumber>
    </recommendedName>
</protein>
<evidence type="ECO:0000256" key="8">
    <source>
        <dbReference type="ARBA" id="ARBA00022837"/>
    </source>
</evidence>
<evidence type="ECO:0000256" key="10">
    <source>
        <dbReference type="RuleBase" id="RU367009"/>
    </source>
</evidence>
<evidence type="ECO:0000256" key="4">
    <source>
        <dbReference type="ARBA" id="ARBA00006463"/>
    </source>
</evidence>
<comment type="cofactor">
    <cofactor evidence="2 10">
        <name>Ca(2+)</name>
        <dbReference type="ChEBI" id="CHEBI:29108"/>
    </cofactor>
</comment>
<dbReference type="RefSeq" id="WP_181750786.1">
    <property type="nucleotide sequence ID" value="NZ_JACEIQ010000002.1"/>
</dbReference>
<dbReference type="SUPFAM" id="SSF51126">
    <property type="entry name" value="Pectin lyase-like"/>
    <property type="match status" value="1"/>
</dbReference>
<evidence type="ECO:0000256" key="3">
    <source>
        <dbReference type="ARBA" id="ARBA00004613"/>
    </source>
</evidence>
<proteinExistence type="inferred from homology"/>
<keyword evidence="6 10" id="KW-0964">Secreted</keyword>
<dbReference type="EMBL" id="JACEIQ010000002">
    <property type="protein sequence ID" value="MBA4493567.1"/>
    <property type="molecule type" value="Genomic_DNA"/>
</dbReference>
<dbReference type="Gene3D" id="2.160.20.10">
    <property type="entry name" value="Single-stranded right-handed beta-helix, Pectin lyase-like"/>
    <property type="match status" value="1"/>
</dbReference>
<evidence type="ECO:0000313" key="12">
    <source>
        <dbReference type="Proteomes" id="UP000535491"/>
    </source>
</evidence>
<reference evidence="11 12" key="1">
    <citation type="submission" date="2020-07" db="EMBL/GenBank/DDBJ databases">
        <authorList>
            <person name="Feng H."/>
        </authorList>
    </citation>
    <scope>NUCLEOTIDE SEQUENCE [LARGE SCALE GENOMIC DNA]</scope>
    <source>
        <strain evidence="12">s-10</strain>
    </source>
</reference>
<keyword evidence="9 10" id="KW-0456">Lyase</keyword>
<dbReference type="PANTHER" id="PTHR33407">
    <property type="entry name" value="PECTATE LYASE F-RELATED"/>
    <property type="match status" value="1"/>
</dbReference>
<name>A0A7W1WPA8_9BACL</name>
<comment type="caution">
    <text evidence="11">The sequence shown here is derived from an EMBL/GenBank/DDBJ whole genome shotgun (WGS) entry which is preliminary data.</text>
</comment>
<evidence type="ECO:0000256" key="1">
    <source>
        <dbReference type="ARBA" id="ARBA00000695"/>
    </source>
</evidence>
<keyword evidence="8 10" id="KW-0106">Calcium</keyword>
<sequence length="221" mass="23779">MKKWASLLLALVMGVSVFSLSTSTASAADTVLHETVVVEAGQTFDGKGARYIAGSELGDGGQGENQKPMFKLEEGATLKNVVLGAPAADGVHCYGDCLVENVKWEDVGEDALTVKESGTVTVRGGFAKKAADKIFQINAPSTFRVLNFTADDAGKMIRQNGGTTFKVSVFIDNCLITNMDEAIFRTDSDTSEVTMTNTRYSNVGEKWIGVQHITEYNNVEF</sequence>
<gene>
    <name evidence="11" type="ORF">H1191_04535</name>
</gene>
<evidence type="ECO:0000256" key="5">
    <source>
        <dbReference type="ARBA" id="ARBA00012272"/>
    </source>
</evidence>
<dbReference type="GO" id="GO:0030570">
    <property type="term" value="F:pectate lyase activity"/>
    <property type="evidence" value="ECO:0007669"/>
    <property type="project" value="UniProtKB-UniRule"/>
</dbReference>
<dbReference type="InterPro" id="IPR004898">
    <property type="entry name" value="Pectate_lyase_PlyH/PlyE-like"/>
</dbReference>
<evidence type="ECO:0000256" key="6">
    <source>
        <dbReference type="ARBA" id="ARBA00022525"/>
    </source>
</evidence>
<dbReference type="PANTHER" id="PTHR33407:SF9">
    <property type="entry name" value="PECTATE LYASE F-RELATED"/>
    <property type="match status" value="1"/>
</dbReference>